<sequence>MNPLKAFVGTLTATDKNIKQNATESIYDIAINSLQGHKIDLSEFKGKKILFVNVASKCGFTPQYRELQELHDTYSDEVVVIGVPCNQFGKQEPGNSDEIQEFCEVNYGVSFLITEKIDVKGANQHPLYRWLTTKGVNGKQTTTVKWNFQKYLIDEQGEFLDYFYSITKPMNGRITSYFKSY</sequence>
<evidence type="ECO:0000256" key="3">
    <source>
        <dbReference type="ARBA" id="ARBA00023002"/>
    </source>
</evidence>
<dbReference type="PROSITE" id="PS51355">
    <property type="entry name" value="GLUTATHIONE_PEROXID_3"/>
    <property type="match status" value="1"/>
</dbReference>
<evidence type="ECO:0000313" key="6">
    <source>
        <dbReference type="EMBL" id="SHH69608.1"/>
    </source>
</evidence>
<feature type="active site" evidence="4">
    <location>
        <position position="58"/>
    </location>
</feature>
<comment type="similarity">
    <text evidence="1 5">Belongs to the glutathione peroxidase family.</text>
</comment>
<dbReference type="GO" id="GO:0004601">
    <property type="term" value="F:peroxidase activity"/>
    <property type="evidence" value="ECO:0007669"/>
    <property type="project" value="UniProtKB-KW"/>
</dbReference>
<dbReference type="STRING" id="1089305.SAMN05444148_2701"/>
<keyword evidence="7" id="KW-1185">Reference proteome</keyword>
<reference evidence="7" key="1">
    <citation type="submission" date="2016-11" db="EMBL/GenBank/DDBJ databases">
        <authorList>
            <person name="Varghese N."/>
            <person name="Submissions S."/>
        </authorList>
    </citation>
    <scope>NUCLEOTIDE SEQUENCE [LARGE SCALE GENOMIC DNA]</scope>
    <source>
        <strain evidence="7">DSM 25330</strain>
    </source>
</reference>
<dbReference type="Pfam" id="PF00255">
    <property type="entry name" value="GSHPx"/>
    <property type="match status" value="1"/>
</dbReference>
<proteinExistence type="inferred from homology"/>
<evidence type="ECO:0000256" key="5">
    <source>
        <dbReference type="RuleBase" id="RU000499"/>
    </source>
</evidence>
<dbReference type="EMBL" id="FQWS01000002">
    <property type="protein sequence ID" value="SHH69608.1"/>
    <property type="molecule type" value="Genomic_DNA"/>
</dbReference>
<dbReference type="InterPro" id="IPR036249">
    <property type="entry name" value="Thioredoxin-like_sf"/>
</dbReference>
<dbReference type="FunFam" id="3.40.30.10:FF:000010">
    <property type="entry name" value="Glutathione peroxidase"/>
    <property type="match status" value="1"/>
</dbReference>
<evidence type="ECO:0000313" key="7">
    <source>
        <dbReference type="Proteomes" id="UP000184522"/>
    </source>
</evidence>
<evidence type="ECO:0000256" key="1">
    <source>
        <dbReference type="ARBA" id="ARBA00006926"/>
    </source>
</evidence>
<dbReference type="PROSITE" id="PS00460">
    <property type="entry name" value="GLUTATHIONE_PEROXID_1"/>
    <property type="match status" value="1"/>
</dbReference>
<dbReference type="PRINTS" id="PR01011">
    <property type="entry name" value="GLUTPROXDASE"/>
</dbReference>
<dbReference type="PANTHER" id="PTHR11592:SF134">
    <property type="entry name" value="PHOSPHOLIPID HYDROPEROXIDE GLUTATHIONE PEROXIDASE"/>
    <property type="match status" value="1"/>
</dbReference>
<dbReference type="CDD" id="cd00340">
    <property type="entry name" value="GSH_Peroxidase"/>
    <property type="match status" value="1"/>
</dbReference>
<dbReference type="InterPro" id="IPR029759">
    <property type="entry name" value="GPX_AS"/>
</dbReference>
<protein>
    <recommendedName>
        <fullName evidence="5">Glutathione peroxidase</fullName>
    </recommendedName>
</protein>
<dbReference type="OrthoDB" id="9789406at2"/>
<dbReference type="SUPFAM" id="SSF52833">
    <property type="entry name" value="Thioredoxin-like"/>
    <property type="match status" value="1"/>
</dbReference>
<dbReference type="RefSeq" id="WP_073087284.1">
    <property type="nucleotide sequence ID" value="NZ_FQWS01000002.1"/>
</dbReference>
<keyword evidence="2 5" id="KW-0575">Peroxidase</keyword>
<keyword evidence="3 5" id="KW-0560">Oxidoreductase</keyword>
<dbReference type="Proteomes" id="UP000184522">
    <property type="component" value="Unassembled WGS sequence"/>
</dbReference>
<accession>A0A1M5V3E5</accession>
<dbReference type="GO" id="GO:0006979">
    <property type="term" value="P:response to oxidative stress"/>
    <property type="evidence" value="ECO:0007669"/>
    <property type="project" value="InterPro"/>
</dbReference>
<name>A0A1M5V3E5_9FLAO</name>
<evidence type="ECO:0000256" key="2">
    <source>
        <dbReference type="ARBA" id="ARBA00022559"/>
    </source>
</evidence>
<gene>
    <name evidence="6" type="ORF">SAMN05444148_2701</name>
</gene>
<dbReference type="PANTHER" id="PTHR11592">
    <property type="entry name" value="GLUTATHIONE PEROXIDASE"/>
    <property type="match status" value="1"/>
</dbReference>
<dbReference type="InterPro" id="IPR000889">
    <property type="entry name" value="Glutathione_peroxidase"/>
</dbReference>
<evidence type="ECO:0000256" key="4">
    <source>
        <dbReference type="PIRSR" id="PIRSR000303-1"/>
    </source>
</evidence>
<dbReference type="AlphaFoldDB" id="A0A1M5V3E5"/>
<dbReference type="PIRSF" id="PIRSF000303">
    <property type="entry name" value="Glutathion_perox"/>
    <property type="match status" value="1"/>
</dbReference>
<dbReference type="Gene3D" id="3.40.30.10">
    <property type="entry name" value="Glutaredoxin"/>
    <property type="match status" value="1"/>
</dbReference>
<organism evidence="6 7">
    <name type="scientific">Winogradskyella jejuensis</name>
    <dbReference type="NCBI Taxonomy" id="1089305"/>
    <lineage>
        <taxon>Bacteria</taxon>
        <taxon>Pseudomonadati</taxon>
        <taxon>Bacteroidota</taxon>
        <taxon>Flavobacteriia</taxon>
        <taxon>Flavobacteriales</taxon>
        <taxon>Flavobacteriaceae</taxon>
        <taxon>Winogradskyella</taxon>
    </lineage>
</organism>